<dbReference type="PROSITE" id="PS51900">
    <property type="entry name" value="CB"/>
    <property type="match status" value="1"/>
</dbReference>
<dbReference type="Gene3D" id="1.10.150.130">
    <property type="match status" value="1"/>
</dbReference>
<dbReference type="GO" id="GO:0015074">
    <property type="term" value="P:DNA integration"/>
    <property type="evidence" value="ECO:0007669"/>
    <property type="project" value="UniProtKB-KW"/>
</dbReference>
<dbReference type="RefSeq" id="WP_253253711.1">
    <property type="nucleotide sequence ID" value="NZ_MXAV01000017.1"/>
</dbReference>
<dbReference type="PANTHER" id="PTHR30349">
    <property type="entry name" value="PHAGE INTEGRASE-RELATED"/>
    <property type="match status" value="1"/>
</dbReference>
<dbReference type="CDD" id="cd00796">
    <property type="entry name" value="INT_Rci_Hp1_C"/>
    <property type="match status" value="1"/>
</dbReference>
<evidence type="ECO:0000256" key="4">
    <source>
        <dbReference type="PROSITE-ProRule" id="PRU01248"/>
    </source>
</evidence>
<accession>A0A2I1DN68</accession>
<keyword evidence="3" id="KW-0233">DNA recombination</keyword>
<dbReference type="SUPFAM" id="SSF56349">
    <property type="entry name" value="DNA breaking-rejoining enzymes"/>
    <property type="match status" value="1"/>
</dbReference>
<dbReference type="InterPro" id="IPR050090">
    <property type="entry name" value="Tyrosine_recombinase_XerCD"/>
</dbReference>
<dbReference type="Gene3D" id="1.10.443.10">
    <property type="entry name" value="Intergrase catalytic core"/>
    <property type="match status" value="1"/>
</dbReference>
<dbReference type="InterPro" id="IPR011010">
    <property type="entry name" value="DNA_brk_join_enz"/>
</dbReference>
<evidence type="ECO:0000313" key="8">
    <source>
        <dbReference type="Proteomes" id="UP000234329"/>
    </source>
</evidence>
<keyword evidence="8" id="KW-1185">Reference proteome</keyword>
<dbReference type="EMBL" id="MXAV01000017">
    <property type="protein sequence ID" value="PKY11323.1"/>
    <property type="molecule type" value="Genomic_DNA"/>
</dbReference>
<gene>
    <name evidence="7" type="ORF">B1757_04855</name>
</gene>
<evidence type="ECO:0000259" key="6">
    <source>
        <dbReference type="PROSITE" id="PS51900"/>
    </source>
</evidence>
<sequence length="359" mass="40634">MATITPRYAVYPETPNKKTLTGWQVKIRKQGFPAQSKTFRSKVEAKSWAMSVETDMERGHWRDQSEADATTLHEALTRYADEVIPRKKAGNRELGFIRQWQTRAVAEISLSRIRSKDIVGVIKEMENEGKAPKTISLHLGVVSHLFSVAVSEWGMEGLNNPVQIAKARKPKLPQGRDRRLIDNEETMLLDECRKAQTPWLLPVVRFAIETAMRAGEILETKGTTDPETGERPVLSTGLLWKHVDMKKQTAFLPETKNGEPRTVPLSSTAMEVLKSLPRSMNGKVFDTTYEAIHLSFSRTCKRAGIKGLHFHDLRHEATSRLFEKGLNPMQVSSITGHKTLQMLKRYTHLKAEDLVKLLG</sequence>
<dbReference type="PANTHER" id="PTHR30349:SF94">
    <property type="entry name" value="INTEGRASE_RECOMBINASE HI_1414-RELATED"/>
    <property type="match status" value="1"/>
</dbReference>
<name>A0A2I1DN68_9PROT</name>
<evidence type="ECO:0000259" key="5">
    <source>
        <dbReference type="PROSITE" id="PS51898"/>
    </source>
</evidence>
<protein>
    <submittedName>
        <fullName evidence="7">Integrase</fullName>
    </submittedName>
</protein>
<proteinExistence type="predicted"/>
<comment type="caution">
    <text evidence="7">The sequence shown here is derived from an EMBL/GenBank/DDBJ whole genome shotgun (WGS) entry which is preliminary data.</text>
</comment>
<dbReference type="InterPro" id="IPR002104">
    <property type="entry name" value="Integrase_catalytic"/>
</dbReference>
<dbReference type="InterPro" id="IPR010998">
    <property type="entry name" value="Integrase_recombinase_N"/>
</dbReference>
<feature type="domain" description="Tyr recombinase" evidence="5">
    <location>
        <begin position="171"/>
        <end position="359"/>
    </location>
</feature>
<dbReference type="GO" id="GO:0003677">
    <property type="term" value="F:DNA binding"/>
    <property type="evidence" value="ECO:0007669"/>
    <property type="project" value="UniProtKB-UniRule"/>
</dbReference>
<evidence type="ECO:0000256" key="3">
    <source>
        <dbReference type="ARBA" id="ARBA00023172"/>
    </source>
</evidence>
<dbReference type="Proteomes" id="UP000234329">
    <property type="component" value="Unassembled WGS sequence"/>
</dbReference>
<dbReference type="GO" id="GO:0006310">
    <property type="term" value="P:DNA recombination"/>
    <property type="evidence" value="ECO:0007669"/>
    <property type="project" value="UniProtKB-KW"/>
</dbReference>
<reference evidence="7 8" key="1">
    <citation type="submission" date="2017-03" db="EMBL/GenBank/DDBJ databases">
        <title>Draft genime sequence of the acidophilic sulfur-oxidizing bacterium Acidithiobacillus sp. SH, isolated from seawater.</title>
        <authorList>
            <person name="Sharmin S."/>
            <person name="Tokuhisa M."/>
            <person name="Kanao T."/>
            <person name="Kamimura K."/>
        </authorList>
    </citation>
    <scope>NUCLEOTIDE SEQUENCE [LARGE SCALE GENOMIC DNA]</scope>
    <source>
        <strain evidence="7 8">SH</strain>
    </source>
</reference>
<keyword evidence="1" id="KW-0229">DNA integration</keyword>
<keyword evidence="2 4" id="KW-0238">DNA-binding</keyword>
<evidence type="ECO:0000256" key="2">
    <source>
        <dbReference type="ARBA" id="ARBA00023125"/>
    </source>
</evidence>
<evidence type="ECO:0000313" key="7">
    <source>
        <dbReference type="EMBL" id="PKY11323.1"/>
    </source>
</evidence>
<dbReference type="Pfam" id="PF00589">
    <property type="entry name" value="Phage_integrase"/>
    <property type="match status" value="1"/>
</dbReference>
<dbReference type="PROSITE" id="PS51898">
    <property type="entry name" value="TYR_RECOMBINASE"/>
    <property type="match status" value="1"/>
</dbReference>
<feature type="domain" description="Core-binding (CB)" evidence="6">
    <location>
        <begin position="70"/>
        <end position="150"/>
    </location>
</feature>
<evidence type="ECO:0000256" key="1">
    <source>
        <dbReference type="ARBA" id="ARBA00022908"/>
    </source>
</evidence>
<dbReference type="AlphaFoldDB" id="A0A2I1DN68"/>
<organism evidence="7 8">
    <name type="scientific">Acidithiobacillus marinus</name>
    <dbReference type="NCBI Taxonomy" id="187490"/>
    <lineage>
        <taxon>Bacteria</taxon>
        <taxon>Pseudomonadati</taxon>
        <taxon>Pseudomonadota</taxon>
        <taxon>Acidithiobacillia</taxon>
        <taxon>Acidithiobacillales</taxon>
        <taxon>Acidithiobacillaceae</taxon>
        <taxon>Acidithiobacillus</taxon>
    </lineage>
</organism>
<dbReference type="InterPro" id="IPR044068">
    <property type="entry name" value="CB"/>
</dbReference>
<dbReference type="InParanoid" id="A0A2I1DN68"/>
<dbReference type="InterPro" id="IPR013762">
    <property type="entry name" value="Integrase-like_cat_sf"/>
</dbReference>